<evidence type="ECO:0000313" key="2">
    <source>
        <dbReference type="Proteomes" id="UP000078435"/>
    </source>
</evidence>
<sequence>MTKAQDGPDQAQTHWQRYMMEAEHSLSQGALGSAVCLYQQALGTISAPIEMAQEEPDLEMLASMRVATCHRLADFWRAMDEPAYELRYLKLASELVTALVPQCPNRECESLISELGCCRAALLGFLKRHPNPEIAKLIQLQDKVQGCELIGRFRLN</sequence>
<dbReference type="Proteomes" id="UP000078435">
    <property type="component" value="Unassembled WGS sequence"/>
</dbReference>
<dbReference type="Pfam" id="PF10952">
    <property type="entry name" value="DUF2753"/>
    <property type="match status" value="1"/>
</dbReference>
<organism evidence="1 2">
    <name type="scientific">Aeromonas enteropelogenes</name>
    <name type="common">Aeromonas trota</name>
    <dbReference type="NCBI Taxonomy" id="29489"/>
    <lineage>
        <taxon>Bacteria</taxon>
        <taxon>Pseudomonadati</taxon>
        <taxon>Pseudomonadota</taxon>
        <taxon>Gammaproteobacteria</taxon>
        <taxon>Aeromonadales</taxon>
        <taxon>Aeromonadaceae</taxon>
        <taxon>Aeromonas</taxon>
    </lineage>
</organism>
<protein>
    <recommendedName>
        <fullName evidence="3">DUF2753 domain-containing protein</fullName>
    </recommendedName>
</protein>
<dbReference type="OrthoDB" id="5587613at2"/>
<evidence type="ECO:0000313" key="1">
    <source>
        <dbReference type="EMBL" id="KXU79982.1"/>
    </source>
</evidence>
<gene>
    <name evidence="1" type="ORF">LCR_15415</name>
</gene>
<accession>A0A175VJ09</accession>
<comment type="caution">
    <text evidence="1">The sequence shown here is derived from an EMBL/GenBank/DDBJ whole genome shotgun (WGS) entry which is preliminary data.</text>
</comment>
<dbReference type="RefSeq" id="WP_061476429.1">
    <property type="nucleotide sequence ID" value="NZ_JMGO02000005.1"/>
</dbReference>
<proteinExistence type="predicted"/>
<dbReference type="EMBL" id="JMGO02000005">
    <property type="protein sequence ID" value="KXU79982.1"/>
    <property type="molecule type" value="Genomic_DNA"/>
</dbReference>
<reference evidence="1 2" key="1">
    <citation type="submission" date="2016-02" db="EMBL/GenBank/DDBJ databases">
        <title>Draft genome sequence of Aeromonas trota strain 1999lcr isolated from cerebrospinal fluid (CSF).</title>
        <authorList>
            <person name="Dallagassa C.B."/>
            <person name="Prediger K.C."/>
            <person name="Weiss V.A."/>
            <person name="Assis F.E."/>
            <person name="Baura V."/>
            <person name="Cruz L.M."/>
            <person name="Souza E.M."/>
            <person name="Pedrosa F.O."/>
            <person name="Fadel-Picheth C.M."/>
        </authorList>
    </citation>
    <scope>NUCLEOTIDE SEQUENCE [LARGE SCALE GENOMIC DNA]</scope>
    <source>
        <strain evidence="1 2">1999lcr</strain>
    </source>
</reference>
<dbReference type="InterPro" id="IPR020206">
    <property type="entry name" value="Uncharacterised_VP2110"/>
</dbReference>
<dbReference type="AlphaFoldDB" id="A0A175VJ09"/>
<evidence type="ECO:0008006" key="3">
    <source>
        <dbReference type="Google" id="ProtNLM"/>
    </source>
</evidence>
<name>A0A175VJ09_AEREN</name>